<dbReference type="Proteomes" id="UP000663852">
    <property type="component" value="Unassembled WGS sequence"/>
</dbReference>
<organism evidence="1 2">
    <name type="scientific">Adineta ricciae</name>
    <name type="common">Rotifer</name>
    <dbReference type="NCBI Taxonomy" id="249248"/>
    <lineage>
        <taxon>Eukaryota</taxon>
        <taxon>Metazoa</taxon>
        <taxon>Spiralia</taxon>
        <taxon>Gnathifera</taxon>
        <taxon>Rotifera</taxon>
        <taxon>Eurotatoria</taxon>
        <taxon>Bdelloidea</taxon>
        <taxon>Adinetida</taxon>
        <taxon>Adinetidae</taxon>
        <taxon>Adineta</taxon>
    </lineage>
</organism>
<evidence type="ECO:0000313" key="1">
    <source>
        <dbReference type="EMBL" id="CAF1545952.1"/>
    </source>
</evidence>
<feature type="non-terminal residue" evidence="1">
    <location>
        <position position="1"/>
    </location>
</feature>
<dbReference type="AlphaFoldDB" id="A0A815WPQ5"/>
<dbReference type="EMBL" id="CAJNOJ010001193">
    <property type="protein sequence ID" value="CAF1545952.1"/>
    <property type="molecule type" value="Genomic_DNA"/>
</dbReference>
<protein>
    <submittedName>
        <fullName evidence="1">Uncharacterized protein</fullName>
    </submittedName>
</protein>
<evidence type="ECO:0000313" key="2">
    <source>
        <dbReference type="Proteomes" id="UP000663852"/>
    </source>
</evidence>
<accession>A0A815WPQ5</accession>
<gene>
    <name evidence="1" type="ORF">EDS130_LOCUS45655</name>
</gene>
<proteinExistence type="predicted"/>
<name>A0A815WPQ5_ADIRI</name>
<comment type="caution">
    <text evidence="1">The sequence shown here is derived from an EMBL/GenBank/DDBJ whole genome shotgun (WGS) entry which is preliminary data.</text>
</comment>
<sequence>SLPRWKTFDLSVFRVLMEGAYDDIP</sequence>
<reference evidence="1" key="1">
    <citation type="submission" date="2021-02" db="EMBL/GenBank/DDBJ databases">
        <authorList>
            <person name="Nowell W R."/>
        </authorList>
    </citation>
    <scope>NUCLEOTIDE SEQUENCE</scope>
</reference>